<dbReference type="SUPFAM" id="SSF52087">
    <property type="entry name" value="CRAL/TRIO domain"/>
    <property type="match status" value="1"/>
</dbReference>
<dbReference type="KEGG" id="bpg:Bathy08g00860"/>
<protein>
    <recommendedName>
        <fullName evidence="2">CRAL-TRIO domain-containing protein</fullName>
    </recommendedName>
</protein>
<dbReference type="AlphaFoldDB" id="K8EID7"/>
<dbReference type="InterPro" id="IPR001251">
    <property type="entry name" value="CRAL-TRIO_dom"/>
</dbReference>
<dbReference type="Pfam" id="PF00650">
    <property type="entry name" value="CRAL_TRIO"/>
    <property type="match status" value="1"/>
</dbReference>
<feature type="domain" description="CRAL-TRIO" evidence="2">
    <location>
        <begin position="143"/>
        <end position="292"/>
    </location>
</feature>
<reference evidence="3 4" key="1">
    <citation type="submission" date="2011-10" db="EMBL/GenBank/DDBJ databases">
        <authorList>
            <person name="Genoscope - CEA"/>
        </authorList>
    </citation>
    <scope>NUCLEOTIDE SEQUENCE [LARGE SCALE GENOMIC DNA]</scope>
    <source>
        <strain evidence="3 4">RCC 1105</strain>
    </source>
</reference>
<feature type="compositionally biased region" description="Low complexity" evidence="1">
    <location>
        <begin position="54"/>
        <end position="63"/>
    </location>
</feature>
<keyword evidence="4" id="KW-1185">Reference proteome</keyword>
<dbReference type="GeneID" id="19014065"/>
<dbReference type="OrthoDB" id="496270at2759"/>
<dbReference type="InterPro" id="IPR036865">
    <property type="entry name" value="CRAL-TRIO_dom_sf"/>
</dbReference>
<name>K8EID7_9CHLO</name>
<evidence type="ECO:0000313" key="3">
    <source>
        <dbReference type="EMBL" id="CCO17907.1"/>
    </source>
</evidence>
<dbReference type="PROSITE" id="PS50191">
    <property type="entry name" value="CRAL_TRIO"/>
    <property type="match status" value="1"/>
</dbReference>
<dbReference type="eggNOG" id="KOG1470">
    <property type="taxonomic scope" value="Eukaryota"/>
</dbReference>
<gene>
    <name evidence="3" type="ORF">Bathy08g00860</name>
</gene>
<organism evidence="3 4">
    <name type="scientific">Bathycoccus prasinos</name>
    <dbReference type="NCBI Taxonomy" id="41875"/>
    <lineage>
        <taxon>Eukaryota</taxon>
        <taxon>Viridiplantae</taxon>
        <taxon>Chlorophyta</taxon>
        <taxon>Mamiellophyceae</taxon>
        <taxon>Mamiellales</taxon>
        <taxon>Bathycoccaceae</taxon>
        <taxon>Bathycoccus</taxon>
    </lineage>
</organism>
<feature type="compositionally biased region" description="Low complexity" evidence="1">
    <location>
        <begin position="1"/>
        <end position="46"/>
    </location>
</feature>
<evidence type="ECO:0000256" key="1">
    <source>
        <dbReference type="SAM" id="MobiDB-lite"/>
    </source>
</evidence>
<dbReference type="PANTHER" id="PTHR47556:SF1">
    <property type="entry name" value="SEC14P-LIKE PHOSPHATIDYLINOSITOL TRANSFER FAMILY PROTEIN"/>
    <property type="match status" value="1"/>
</dbReference>
<accession>K8EID7</accession>
<evidence type="ECO:0000259" key="2">
    <source>
        <dbReference type="PROSITE" id="PS50191"/>
    </source>
</evidence>
<dbReference type="SUPFAM" id="SSF46938">
    <property type="entry name" value="CRAL/TRIO N-terminal domain"/>
    <property type="match status" value="1"/>
</dbReference>
<dbReference type="SMART" id="SM00516">
    <property type="entry name" value="SEC14"/>
    <property type="match status" value="1"/>
</dbReference>
<dbReference type="CDD" id="cd00170">
    <property type="entry name" value="SEC14"/>
    <property type="match status" value="1"/>
</dbReference>
<dbReference type="EMBL" id="FO082271">
    <property type="protein sequence ID" value="CCO17907.1"/>
    <property type="molecule type" value="Genomic_DNA"/>
</dbReference>
<dbReference type="Gene3D" id="3.40.525.10">
    <property type="entry name" value="CRAL-TRIO lipid binding domain"/>
    <property type="match status" value="1"/>
</dbReference>
<dbReference type="PANTHER" id="PTHR47556">
    <property type="entry name" value="SEC14P-LIKE PHOSPHATIDYLINOSITOL TRANSFER FAMILY PROTEIN"/>
    <property type="match status" value="1"/>
</dbReference>
<feature type="region of interest" description="Disordered" evidence="1">
    <location>
        <begin position="1"/>
        <end position="63"/>
    </location>
</feature>
<dbReference type="RefSeq" id="XP_007511786.1">
    <property type="nucleotide sequence ID" value="XM_007511724.1"/>
</dbReference>
<evidence type="ECO:0000313" key="4">
    <source>
        <dbReference type="Proteomes" id="UP000198341"/>
    </source>
</evidence>
<proteinExistence type="predicted"/>
<dbReference type="InterPro" id="IPR036273">
    <property type="entry name" value="CRAL/TRIO_N_dom_sf"/>
</dbReference>
<dbReference type="Proteomes" id="UP000198341">
    <property type="component" value="Chromosome 8"/>
</dbReference>
<sequence>MAAMMTSSSSSSVMTMGGSISSRRGFTSSSSSSSSSRTTTTTTTTLQRRRRHQQQIIHAAASSESIEKAKESGLVLAEFEKEEVIKVREQLRANHSEEISGVENDIVDWFVRDRKLDGEAALKKIVKYQTWREENFSKESLNAPSVIEEGKTGKAVLMKERDVLGRPVVLVTLIKHEVATRVLEDTQKLCVKLLDEGLEELKNEGFEQETVMCVYDLRGFSMKNADIDFTKFFISCIFDYYPKRISQVLLVEAPFVFKPVWGIIKPLMGKYSSLVKFVKAKEANEFFESEPF</sequence>